<accession>A0ABW2PAL7</accession>
<comment type="caution">
    <text evidence="3">The sequence shown here is derived from an EMBL/GenBank/DDBJ whole genome shotgun (WGS) entry which is preliminary data.</text>
</comment>
<keyword evidence="2" id="KW-0812">Transmembrane</keyword>
<keyword evidence="2" id="KW-0472">Membrane</keyword>
<evidence type="ECO:0000256" key="2">
    <source>
        <dbReference type="SAM" id="Phobius"/>
    </source>
</evidence>
<name>A0ABW2PAL7_9ACTN</name>
<feature type="region of interest" description="Disordered" evidence="1">
    <location>
        <begin position="1"/>
        <end position="22"/>
    </location>
</feature>
<proteinExistence type="predicted"/>
<organism evidence="3 4">
    <name type="scientific">Sphaerisporangium rhizosphaerae</name>
    <dbReference type="NCBI Taxonomy" id="2269375"/>
    <lineage>
        <taxon>Bacteria</taxon>
        <taxon>Bacillati</taxon>
        <taxon>Actinomycetota</taxon>
        <taxon>Actinomycetes</taxon>
        <taxon>Streptosporangiales</taxon>
        <taxon>Streptosporangiaceae</taxon>
        <taxon>Sphaerisporangium</taxon>
    </lineage>
</organism>
<dbReference type="RefSeq" id="WP_380830331.1">
    <property type="nucleotide sequence ID" value="NZ_JBHTCG010000028.1"/>
</dbReference>
<evidence type="ECO:0000256" key="1">
    <source>
        <dbReference type="SAM" id="MobiDB-lite"/>
    </source>
</evidence>
<keyword evidence="2" id="KW-1133">Transmembrane helix</keyword>
<evidence type="ECO:0000313" key="3">
    <source>
        <dbReference type="EMBL" id="MFC7386612.1"/>
    </source>
</evidence>
<dbReference type="EMBL" id="JBHTCG010000028">
    <property type="protein sequence ID" value="MFC7386612.1"/>
    <property type="molecule type" value="Genomic_DNA"/>
</dbReference>
<keyword evidence="4" id="KW-1185">Reference proteome</keyword>
<sequence length="145" mass="15145">MALHRTQSRPAGTNGPPDHAPVHVPVRVRVRVPGAVLLGVLAGALIAVAAPSAAGAEATAAPRGGAAVFGGGDRGPIHMTAGNGRRNNAYAAIYSPTVVRGQQQVTNTITGGYSRTQTALCTHQRVCVIKQRNRATHRGWHRPRQ</sequence>
<dbReference type="Proteomes" id="UP001596496">
    <property type="component" value="Unassembled WGS sequence"/>
</dbReference>
<reference evidence="4" key="1">
    <citation type="journal article" date="2019" name="Int. J. Syst. Evol. Microbiol.">
        <title>The Global Catalogue of Microorganisms (GCM) 10K type strain sequencing project: providing services to taxonomists for standard genome sequencing and annotation.</title>
        <authorList>
            <consortium name="The Broad Institute Genomics Platform"/>
            <consortium name="The Broad Institute Genome Sequencing Center for Infectious Disease"/>
            <person name="Wu L."/>
            <person name="Ma J."/>
        </authorList>
    </citation>
    <scope>NUCLEOTIDE SEQUENCE [LARGE SCALE GENOMIC DNA]</scope>
    <source>
        <strain evidence="4">CECT 7649</strain>
    </source>
</reference>
<gene>
    <name evidence="3" type="ORF">ACFQSB_30700</name>
</gene>
<evidence type="ECO:0000313" key="4">
    <source>
        <dbReference type="Proteomes" id="UP001596496"/>
    </source>
</evidence>
<protein>
    <submittedName>
        <fullName evidence="3">Uncharacterized protein</fullName>
    </submittedName>
</protein>
<feature type="transmembrane region" description="Helical" evidence="2">
    <location>
        <begin position="35"/>
        <end position="54"/>
    </location>
</feature>